<organism evidence="5 6">
    <name type="scientific">Diaphorina citri</name>
    <name type="common">Asian citrus psyllid</name>
    <dbReference type="NCBI Taxonomy" id="121845"/>
    <lineage>
        <taxon>Eukaryota</taxon>
        <taxon>Metazoa</taxon>
        <taxon>Ecdysozoa</taxon>
        <taxon>Arthropoda</taxon>
        <taxon>Hexapoda</taxon>
        <taxon>Insecta</taxon>
        <taxon>Pterygota</taxon>
        <taxon>Neoptera</taxon>
        <taxon>Paraneoptera</taxon>
        <taxon>Hemiptera</taxon>
        <taxon>Sternorrhyncha</taxon>
        <taxon>Psylloidea</taxon>
        <taxon>Psyllidae</taxon>
        <taxon>Diaphorininae</taxon>
        <taxon>Diaphorina</taxon>
    </lineage>
</organism>
<gene>
    <name evidence="6" type="primary">LOC103515751</name>
</gene>
<comment type="similarity">
    <text evidence="1">Belongs to the UPF0545 family.</text>
</comment>
<evidence type="ECO:0000256" key="1">
    <source>
        <dbReference type="ARBA" id="ARBA00006412"/>
    </source>
</evidence>
<evidence type="ECO:0000256" key="2">
    <source>
        <dbReference type="ARBA" id="ARBA00043942"/>
    </source>
</evidence>
<sequence length="159" mass="18847">MGLSGDQEKSDVGPEVDPKLKELVDSKYWKIRPCAMYKMELKGCVGMQARFYQYFVDGELKDCTEWQRDLINCEKWTDYKDYKAAEEVILNEESRIKKRFTSHNRNNIWEHRASPPEDWDKPLPEWMQKEQENTFLYHQAKAFKAGETLPTNPLSCNIM</sequence>
<reference evidence="6" key="1">
    <citation type="submission" date="2025-08" db="UniProtKB">
        <authorList>
            <consortium name="RefSeq"/>
        </authorList>
    </citation>
    <scope>IDENTIFICATION</scope>
</reference>
<evidence type="ECO:0000313" key="5">
    <source>
        <dbReference type="Proteomes" id="UP000079169"/>
    </source>
</evidence>
<evidence type="ECO:0000256" key="4">
    <source>
        <dbReference type="ARBA" id="ARBA00044235"/>
    </source>
</evidence>
<dbReference type="STRING" id="121845.A0A1S3DDQ3"/>
<dbReference type="KEGG" id="dci:103515751"/>
<dbReference type="AlphaFoldDB" id="A0A1S3DDQ3"/>
<dbReference type="GeneID" id="103515751"/>
<evidence type="ECO:0000313" key="6">
    <source>
        <dbReference type="RefSeq" id="XP_008478916.1"/>
    </source>
</evidence>
<dbReference type="PaxDb" id="121845-A0A1S3DDQ3"/>
<accession>A0A1S3DDQ3</accession>
<dbReference type="Proteomes" id="UP000079169">
    <property type="component" value="Unplaced"/>
</dbReference>
<keyword evidence="5" id="KW-1185">Reference proteome</keyword>
<dbReference type="Pfam" id="PF11326">
    <property type="entry name" value="PANTS-like"/>
    <property type="match status" value="1"/>
</dbReference>
<name>A0A1S3DDQ3_DIACI</name>
<dbReference type="OMA" id="CHLYKDE"/>
<dbReference type="RefSeq" id="XP_008478916.1">
    <property type="nucleotide sequence ID" value="XM_008480694.3"/>
</dbReference>
<dbReference type="GO" id="GO:0043083">
    <property type="term" value="C:synaptic cleft"/>
    <property type="evidence" value="ECO:0007669"/>
    <property type="project" value="UniProtKB-SubCell"/>
</dbReference>
<dbReference type="PANTHER" id="PTHR28052">
    <property type="entry name" value="UPF0545 PROTEIN C22ORF39"/>
    <property type="match status" value="1"/>
</dbReference>
<proteinExistence type="inferred from homology"/>
<protein>
    <recommendedName>
        <fullName evidence="3">Synaptic plasticity regulator PANTS</fullName>
    </recommendedName>
    <alternativeName>
        <fullName evidence="4">Plasticity-associated neural transcript short</fullName>
    </alternativeName>
</protein>
<comment type="subcellular location">
    <subcellularLocation>
        <location evidence="2">Synaptic cleft</location>
    </subcellularLocation>
</comment>
<dbReference type="InterPro" id="IPR021475">
    <property type="entry name" value="Pants/Emi1-like"/>
</dbReference>
<dbReference type="PANTHER" id="PTHR28052:SF1">
    <property type="entry name" value="UPF0545 PROTEIN C22ORF39"/>
    <property type="match status" value="1"/>
</dbReference>
<evidence type="ECO:0000256" key="3">
    <source>
        <dbReference type="ARBA" id="ARBA00044072"/>
    </source>
</evidence>